<organism evidence="5 6">
    <name type="scientific">Aromia moschata</name>
    <dbReference type="NCBI Taxonomy" id="1265417"/>
    <lineage>
        <taxon>Eukaryota</taxon>
        <taxon>Metazoa</taxon>
        <taxon>Ecdysozoa</taxon>
        <taxon>Arthropoda</taxon>
        <taxon>Hexapoda</taxon>
        <taxon>Insecta</taxon>
        <taxon>Pterygota</taxon>
        <taxon>Neoptera</taxon>
        <taxon>Endopterygota</taxon>
        <taxon>Coleoptera</taxon>
        <taxon>Polyphaga</taxon>
        <taxon>Cucujiformia</taxon>
        <taxon>Chrysomeloidea</taxon>
        <taxon>Cerambycidae</taxon>
        <taxon>Cerambycinae</taxon>
        <taxon>Callichromatini</taxon>
        <taxon>Aromia</taxon>
    </lineage>
</organism>
<dbReference type="EMBL" id="JAPWTK010001411">
    <property type="protein sequence ID" value="KAJ8932601.1"/>
    <property type="molecule type" value="Genomic_DNA"/>
</dbReference>
<feature type="domain" description="Serpin" evidence="4">
    <location>
        <begin position="14"/>
        <end position="146"/>
    </location>
</feature>
<dbReference type="Pfam" id="PF00079">
    <property type="entry name" value="Serpin"/>
    <property type="match status" value="1"/>
</dbReference>
<name>A0AAV8X295_9CUCU</name>
<dbReference type="Proteomes" id="UP001162162">
    <property type="component" value="Unassembled WGS sequence"/>
</dbReference>
<dbReference type="PANTHER" id="PTHR11461">
    <property type="entry name" value="SERINE PROTEASE INHIBITOR, SERPIN"/>
    <property type="match status" value="1"/>
</dbReference>
<evidence type="ECO:0000256" key="2">
    <source>
        <dbReference type="ARBA" id="ARBA00022690"/>
    </source>
</evidence>
<comment type="caution">
    <text evidence="5">The sequence shown here is derived from an EMBL/GenBank/DDBJ whole genome shotgun (WGS) entry which is preliminary data.</text>
</comment>
<dbReference type="AlphaFoldDB" id="A0AAV8X295"/>
<sequence length="149" mass="16423">MAGKNNARNTVRDGNNGFAKHLYKILSREPGNLIFSPISIHAILSLMSQGSVNQTKAAFTDALKVPDLNMAAKSYKNIMSHLNSIKGVTLLMANNLFLNENYELQNPFAATAKDNFMAEVKLVDFSKSEAAAGSINDWVEKKTNIKFEI</sequence>
<protein>
    <recommendedName>
        <fullName evidence="4">Serpin domain-containing protein</fullName>
    </recommendedName>
</protein>
<evidence type="ECO:0000259" key="4">
    <source>
        <dbReference type="Pfam" id="PF00079"/>
    </source>
</evidence>
<evidence type="ECO:0000313" key="6">
    <source>
        <dbReference type="Proteomes" id="UP001162162"/>
    </source>
</evidence>
<accession>A0AAV8X295</accession>
<dbReference type="GO" id="GO:0004867">
    <property type="term" value="F:serine-type endopeptidase inhibitor activity"/>
    <property type="evidence" value="ECO:0007669"/>
    <property type="project" value="UniProtKB-KW"/>
</dbReference>
<keyword evidence="3" id="KW-0722">Serine protease inhibitor</keyword>
<dbReference type="SUPFAM" id="SSF56574">
    <property type="entry name" value="Serpins"/>
    <property type="match status" value="1"/>
</dbReference>
<dbReference type="InterPro" id="IPR023796">
    <property type="entry name" value="Serpin_dom"/>
</dbReference>
<proteinExistence type="inferred from homology"/>
<gene>
    <name evidence="5" type="ORF">NQ318_000804</name>
</gene>
<keyword evidence="2" id="KW-0646">Protease inhibitor</keyword>
<dbReference type="GO" id="GO:0005615">
    <property type="term" value="C:extracellular space"/>
    <property type="evidence" value="ECO:0007669"/>
    <property type="project" value="InterPro"/>
</dbReference>
<evidence type="ECO:0000313" key="5">
    <source>
        <dbReference type="EMBL" id="KAJ8932601.1"/>
    </source>
</evidence>
<reference evidence="5" key="1">
    <citation type="journal article" date="2023" name="Insect Mol. Biol.">
        <title>Genome sequencing provides insights into the evolution of gene families encoding plant cell wall-degrading enzymes in longhorned beetles.</title>
        <authorList>
            <person name="Shin N.R."/>
            <person name="Okamura Y."/>
            <person name="Kirsch R."/>
            <person name="Pauchet Y."/>
        </authorList>
    </citation>
    <scope>NUCLEOTIDE SEQUENCE</scope>
    <source>
        <strain evidence="5">AMC_N1</strain>
    </source>
</reference>
<dbReference type="PANTHER" id="PTHR11461:SF211">
    <property type="entry name" value="GH10112P-RELATED"/>
    <property type="match status" value="1"/>
</dbReference>
<evidence type="ECO:0000256" key="3">
    <source>
        <dbReference type="ARBA" id="ARBA00022900"/>
    </source>
</evidence>
<dbReference type="Gene3D" id="3.30.497.10">
    <property type="entry name" value="Antithrombin, subunit I, domain 2"/>
    <property type="match status" value="1"/>
</dbReference>
<keyword evidence="6" id="KW-1185">Reference proteome</keyword>
<dbReference type="InterPro" id="IPR036186">
    <property type="entry name" value="Serpin_sf"/>
</dbReference>
<dbReference type="InterPro" id="IPR000215">
    <property type="entry name" value="Serpin_fam"/>
</dbReference>
<comment type="similarity">
    <text evidence="1">Belongs to the serpin family.</text>
</comment>
<evidence type="ECO:0000256" key="1">
    <source>
        <dbReference type="ARBA" id="ARBA00009500"/>
    </source>
</evidence>
<dbReference type="InterPro" id="IPR042178">
    <property type="entry name" value="Serpin_sf_1"/>
</dbReference>